<dbReference type="HOGENOM" id="CLU_533088_0_0_6"/>
<dbReference type="Proteomes" id="UP000032803">
    <property type="component" value="Chromosome I"/>
</dbReference>
<evidence type="ECO:0000313" key="2">
    <source>
        <dbReference type="Proteomes" id="UP000032803"/>
    </source>
</evidence>
<dbReference type="KEGG" id="lha:LHA_0397"/>
<keyword evidence="2" id="KW-1185">Reference proteome</keyword>
<sequence length="560" mass="64307">MKTIGPLWCQQLEGWIRFSIEGNHIKVDVAVKETPTKATEWHQLEGAKGPWTVYYSDGEKDIAPVTYYLENNILYRTEGRINNHQSYVQGGITYTYVYIDSLTPEKPEWSFHNPIKSSNPFPNYKKEDISLTPFHELPLTSEQQLEAVAKKEAEQVEHQQQWLEWKKKHGANWSIIEKTVAEKYPEFLAQLFKNQQITVDPKDLVDIHNELIDQVKSLAVPLVDGTQTAREYLVALKESAEAPSDSNQWLQLAAWTHFQEAFTVLYPALKNIKLFAQIKRDYFLLLLKEEGNYLAEQFKVDIDFSTLAFPVPSVNTVNEADIEYVPVVTDEDYVIERDTNNPDESDVEFIAAIYASLDQAEQREMSSEVEELTEEERAQIESANLQDAINRSLHNIDNNRASSVGDFAPANTNAEELTSQQKVEAIVQAVTQSQQNYSDWYNKKPGTYTRADNGFFTWFRHTTTGQNRAAALSAKVVECSTEPKSDDEKLEFITREINEFLCDERTNYHIHSFSSFLLDELTKIKDSTWDGLTQTGKHYNKAEIIEKFSNNDVKSKIHSL</sequence>
<dbReference type="OrthoDB" id="5636019at2"/>
<dbReference type="AlphaFoldDB" id="A0A0A8UKV9"/>
<protein>
    <submittedName>
        <fullName evidence="1">Uncharacterized protein</fullName>
    </submittedName>
</protein>
<proteinExistence type="predicted"/>
<dbReference type="EMBL" id="LN681225">
    <property type="protein sequence ID" value="CEK09500.1"/>
    <property type="molecule type" value="Genomic_DNA"/>
</dbReference>
<evidence type="ECO:0000313" key="1">
    <source>
        <dbReference type="EMBL" id="CEK09500.1"/>
    </source>
</evidence>
<dbReference type="RefSeq" id="WP_045105024.1">
    <property type="nucleotide sequence ID" value="NZ_LN681225.1"/>
</dbReference>
<accession>A0A0A8UKV9</accession>
<name>A0A0A8UKV9_LEGHA</name>
<dbReference type="STRING" id="449.LHA_0397"/>
<reference evidence="2" key="1">
    <citation type="submission" date="2014-09" db="EMBL/GenBank/DDBJ databases">
        <authorList>
            <person name="Gomez-Valero L."/>
        </authorList>
    </citation>
    <scope>NUCLEOTIDE SEQUENCE [LARGE SCALE GENOMIC DNA]</scope>
    <source>
        <strain evidence="2">ATCC35250</strain>
    </source>
</reference>
<dbReference type="PATRIC" id="fig|449.7.peg.416"/>
<gene>
    <name evidence="1" type="ORF">LHA_0397</name>
</gene>
<organism evidence="1 2">
    <name type="scientific">Legionella hackeliae</name>
    <dbReference type="NCBI Taxonomy" id="449"/>
    <lineage>
        <taxon>Bacteria</taxon>
        <taxon>Pseudomonadati</taxon>
        <taxon>Pseudomonadota</taxon>
        <taxon>Gammaproteobacteria</taxon>
        <taxon>Legionellales</taxon>
        <taxon>Legionellaceae</taxon>
        <taxon>Legionella</taxon>
    </lineage>
</organism>